<dbReference type="Proteomes" id="UP001272242">
    <property type="component" value="Unassembled WGS sequence"/>
</dbReference>
<dbReference type="EMBL" id="JAXBLV010000191">
    <property type="protein sequence ID" value="MDY3561310.1"/>
    <property type="molecule type" value="Genomic_DNA"/>
</dbReference>
<proteinExistence type="predicted"/>
<dbReference type="PROSITE" id="PS50110">
    <property type="entry name" value="RESPONSE_REGULATORY"/>
    <property type="match status" value="1"/>
</dbReference>
<dbReference type="Pfam" id="PF00072">
    <property type="entry name" value="Response_reg"/>
    <property type="match status" value="1"/>
</dbReference>
<evidence type="ECO:0000313" key="4">
    <source>
        <dbReference type="EMBL" id="MDY3561310.1"/>
    </source>
</evidence>
<accession>A0ABU5F167</accession>
<dbReference type="SUPFAM" id="SSF52172">
    <property type="entry name" value="CheY-like"/>
    <property type="match status" value="1"/>
</dbReference>
<dbReference type="SMART" id="SM00448">
    <property type="entry name" value="REC"/>
    <property type="match status" value="1"/>
</dbReference>
<feature type="modified residue" description="4-aspartylphosphate" evidence="2">
    <location>
        <position position="69"/>
    </location>
</feature>
<dbReference type="Gene3D" id="3.40.50.2300">
    <property type="match status" value="1"/>
</dbReference>
<protein>
    <submittedName>
        <fullName evidence="4">Response regulator</fullName>
    </submittedName>
</protein>
<dbReference type="InterPro" id="IPR011006">
    <property type="entry name" value="CheY-like_superfamily"/>
</dbReference>
<sequence>MALDDCTPLPTTLLPRPRVLVVDDESSIRMIARMMLERAGYLVEEVGDGAGAVQRAGLAERPFAVVLLDVSLPDRSGVELVSELRALVPHAKFVLMSGRPEEDLPSHGADGYLAKPFMRDQLIAAVRAALALSPR</sequence>
<evidence type="ECO:0000259" key="3">
    <source>
        <dbReference type="PROSITE" id="PS50110"/>
    </source>
</evidence>
<dbReference type="InterPro" id="IPR050595">
    <property type="entry name" value="Bact_response_regulator"/>
</dbReference>
<gene>
    <name evidence="4" type="ORF">R5W23_002587</name>
</gene>
<evidence type="ECO:0000256" key="2">
    <source>
        <dbReference type="PROSITE-ProRule" id="PRU00169"/>
    </source>
</evidence>
<keyword evidence="5" id="KW-1185">Reference proteome</keyword>
<evidence type="ECO:0000256" key="1">
    <source>
        <dbReference type="ARBA" id="ARBA00022553"/>
    </source>
</evidence>
<dbReference type="PANTHER" id="PTHR44591">
    <property type="entry name" value="STRESS RESPONSE REGULATOR PROTEIN 1"/>
    <property type="match status" value="1"/>
</dbReference>
<dbReference type="PANTHER" id="PTHR44591:SF3">
    <property type="entry name" value="RESPONSE REGULATORY DOMAIN-CONTAINING PROTEIN"/>
    <property type="match status" value="1"/>
</dbReference>
<feature type="domain" description="Response regulatory" evidence="3">
    <location>
        <begin position="18"/>
        <end position="130"/>
    </location>
</feature>
<dbReference type="InterPro" id="IPR001789">
    <property type="entry name" value="Sig_transdc_resp-reg_receiver"/>
</dbReference>
<keyword evidence="1 2" id="KW-0597">Phosphoprotein</keyword>
<evidence type="ECO:0000313" key="5">
    <source>
        <dbReference type="Proteomes" id="UP001272242"/>
    </source>
</evidence>
<comment type="caution">
    <text evidence="4">The sequence shown here is derived from an EMBL/GenBank/DDBJ whole genome shotgun (WGS) entry which is preliminary data.</text>
</comment>
<reference evidence="5" key="1">
    <citation type="journal article" date="2023" name="Mar. Drugs">
        <title>Gemmata algarum, a Novel Planctomycete Isolated from an Algal Mat, Displays Antimicrobial Activity.</title>
        <authorList>
            <person name="Kumar G."/>
            <person name="Kallscheuer N."/>
            <person name="Kashif M."/>
            <person name="Ahamad S."/>
            <person name="Jagadeeshwari U."/>
            <person name="Pannikurungottu S."/>
            <person name="Haufschild T."/>
            <person name="Kabuu M."/>
            <person name="Sasikala C."/>
            <person name="Jogler C."/>
            <person name="Ramana C."/>
        </authorList>
    </citation>
    <scope>NUCLEOTIDE SEQUENCE [LARGE SCALE GENOMIC DNA]</scope>
    <source>
        <strain evidence="5">JC673</strain>
    </source>
</reference>
<dbReference type="CDD" id="cd00156">
    <property type="entry name" value="REC"/>
    <property type="match status" value="1"/>
</dbReference>
<name>A0ABU5F167_9BACT</name>
<organism evidence="4 5">
    <name type="scientific">Gemmata algarum</name>
    <dbReference type="NCBI Taxonomy" id="2975278"/>
    <lineage>
        <taxon>Bacteria</taxon>
        <taxon>Pseudomonadati</taxon>
        <taxon>Planctomycetota</taxon>
        <taxon>Planctomycetia</taxon>
        <taxon>Gemmatales</taxon>
        <taxon>Gemmataceae</taxon>
        <taxon>Gemmata</taxon>
    </lineage>
</organism>
<dbReference type="RefSeq" id="WP_261190349.1">
    <property type="nucleotide sequence ID" value="NZ_JAXBLV010000191.1"/>
</dbReference>